<dbReference type="EMBL" id="LRMR01000031">
    <property type="protein sequence ID" value="KWU48807.1"/>
    <property type="molecule type" value="Genomic_DNA"/>
</dbReference>
<dbReference type="Proteomes" id="UP000067111">
    <property type="component" value="Unassembled WGS sequence"/>
</dbReference>
<reference evidence="8 15" key="5">
    <citation type="submission" date="2019-09" db="EMBL/GenBank/DDBJ databases">
        <title>Draft genome sequences of 48 bacterial type strains from the CCUG.</title>
        <authorList>
            <person name="Tunovic T."/>
            <person name="Pineiro-Iglesias B."/>
            <person name="Unosson C."/>
            <person name="Inganas E."/>
            <person name="Ohlen M."/>
            <person name="Cardew S."/>
            <person name="Jensie-Markopoulos S."/>
            <person name="Salva-Serra F."/>
            <person name="Jaen-Luchoro D."/>
            <person name="Karlsson R."/>
            <person name="Svensson-Stadler L."/>
            <person name="Chun J."/>
            <person name="Moore E."/>
        </authorList>
    </citation>
    <scope>NUCLEOTIDE SEQUENCE [LARGE SCALE GENOMIC DNA]</scope>
    <source>
        <strain evidence="8 15">CCUG 51524</strain>
    </source>
</reference>
<dbReference type="Proteomes" id="UP000240476">
    <property type="component" value="Unassembled WGS sequence"/>
</dbReference>
<dbReference type="InterPro" id="IPR025965">
    <property type="entry name" value="FlgD/Vpr_Ig-like"/>
</dbReference>
<reference evidence="11 13" key="3">
    <citation type="submission" date="2016-10" db="EMBL/GenBank/DDBJ databases">
        <authorList>
            <person name="de Groot N.N."/>
        </authorList>
    </citation>
    <scope>NUCLEOTIDE SEQUENCE [LARGE SCALE GENOMIC DNA]</scope>
    <source>
        <strain evidence="11 13">BS3265</strain>
    </source>
</reference>
<evidence type="ECO:0000313" key="8">
    <source>
        <dbReference type="EMBL" id="KAB0564203.1"/>
    </source>
</evidence>
<reference evidence="9" key="2">
    <citation type="submission" date="2016-01" db="EMBL/GenBank/DDBJ databases">
        <authorList>
            <person name="McClelland M."/>
            <person name="Jain A."/>
            <person name="Saraogi P."/>
            <person name="Mendelson R."/>
            <person name="Westerman R."/>
            <person name="SanMiguel P."/>
            <person name="Csonka L."/>
        </authorList>
    </citation>
    <scope>NUCLEOTIDE SEQUENCE [LARGE SCALE GENOMIC DNA]</scope>
    <source>
        <strain evidence="9">Ps006</strain>
    </source>
</reference>
<dbReference type="Pfam" id="PF13861">
    <property type="entry name" value="FLgD_tudor"/>
    <property type="match status" value="1"/>
</dbReference>
<dbReference type="EMBL" id="PYWX01000013">
    <property type="protein sequence ID" value="PTC30792.1"/>
    <property type="molecule type" value="Genomic_DNA"/>
</dbReference>
<evidence type="ECO:0000313" key="10">
    <source>
        <dbReference type="EMBL" id="PTC30792.1"/>
    </source>
</evidence>
<evidence type="ECO:0000256" key="2">
    <source>
        <dbReference type="ARBA" id="ARBA00016013"/>
    </source>
</evidence>
<evidence type="ECO:0000256" key="3">
    <source>
        <dbReference type="ARBA" id="ARBA00022795"/>
    </source>
</evidence>
<dbReference type="Pfam" id="PF03963">
    <property type="entry name" value="FlgD"/>
    <property type="match status" value="1"/>
</dbReference>
<reference evidence="10 14" key="4">
    <citation type="submission" date="2018-03" db="EMBL/GenBank/DDBJ databases">
        <title>Draft genome sequence of the type strain of Pseudomonas palleroniana LMG 23076, isolated from rice in Cameroon.</title>
        <authorList>
            <person name="Tambong J.T."/>
        </authorList>
    </citation>
    <scope>NUCLEOTIDE SEQUENCE [LARGE SCALE GENOMIC DNA]</scope>
    <source>
        <strain evidence="10 14">LMG 23076</strain>
    </source>
</reference>
<protein>
    <recommendedName>
        <fullName evidence="2 5">Basal-body rod modification protein FlgD</fullName>
    </recommendedName>
</protein>
<dbReference type="Gene3D" id="2.30.30.910">
    <property type="match status" value="1"/>
</dbReference>
<dbReference type="Proteomes" id="UP000199129">
    <property type="component" value="Unassembled WGS sequence"/>
</dbReference>
<feature type="domain" description="FlgD/Vpr Ig-like" evidence="6">
    <location>
        <begin position="125"/>
        <end position="195"/>
    </location>
</feature>
<keyword evidence="3 5" id="KW-1005">Bacterial flagellum biogenesis</keyword>
<accession>A0A1H5ML63</accession>
<dbReference type="Gene3D" id="2.60.40.4070">
    <property type="match status" value="1"/>
</dbReference>
<dbReference type="OrthoDB" id="9785233at2"/>
<dbReference type="RefSeq" id="WP_060756327.1">
    <property type="nucleotide sequence ID" value="NZ_CP092411.1"/>
</dbReference>
<keyword evidence="11" id="KW-0282">Flagellum</keyword>
<dbReference type="Proteomes" id="UP000423257">
    <property type="component" value="Unassembled WGS sequence"/>
</dbReference>
<evidence type="ECO:0000313" key="12">
    <source>
        <dbReference type="Proteomes" id="UP000067111"/>
    </source>
</evidence>
<keyword evidence="11" id="KW-0966">Cell projection</keyword>
<dbReference type="AlphaFoldDB" id="A0A1H5ML63"/>
<sequence>MAIVDTTNPANTPVQDLFNTKVKTATDNSSLNNAAKAATGNQALGKDAFMQLLVTQLKNQNPLSPQDNGAFVAQLAQFSSLEGINTLNDSVNAISSNFSSSQALQASSLVGRSIITQTDKALVDTSKSMTGSVAVTAATGNVSVKITDKDGNVVRTIDMGAQSAGNSSFIWDGKNDKGEVAPTGTYTFNATYKNDKGDSAALLTSLPATVTSVTLSKTGGEMLLNLAGGMGSVKLSQIQTIGT</sequence>
<name>A0A1H5ML63_9PSED</name>
<dbReference type="EMBL" id="VZPQ01000017">
    <property type="protein sequence ID" value="KAB0564203.1"/>
    <property type="molecule type" value="Genomic_DNA"/>
</dbReference>
<evidence type="ECO:0000313" key="13">
    <source>
        <dbReference type="Proteomes" id="UP000199129"/>
    </source>
</evidence>
<keyword evidence="14" id="KW-1185">Reference proteome</keyword>
<evidence type="ECO:0000313" key="9">
    <source>
        <dbReference type="EMBL" id="KWU48807.1"/>
    </source>
</evidence>
<gene>
    <name evidence="8" type="primary">flgD</name>
    <name evidence="9" type="ORF">AWV77_22240</name>
    <name evidence="10" type="ORF">C9383_04920</name>
    <name evidence="8" type="ORF">F7R03_22740</name>
    <name evidence="11" type="ORF">SAMN04490198_3426</name>
</gene>
<organism evidence="11 13">
    <name type="scientific">Pseudomonas palleroniana</name>
    <dbReference type="NCBI Taxonomy" id="191390"/>
    <lineage>
        <taxon>Bacteria</taxon>
        <taxon>Pseudomonadati</taxon>
        <taxon>Pseudomonadota</taxon>
        <taxon>Gammaproteobacteria</taxon>
        <taxon>Pseudomonadales</taxon>
        <taxon>Pseudomonadaceae</taxon>
        <taxon>Pseudomonas</taxon>
    </lineage>
</organism>
<evidence type="ECO:0000256" key="5">
    <source>
        <dbReference type="RuleBase" id="RU362076"/>
    </source>
</evidence>
<evidence type="ECO:0000313" key="14">
    <source>
        <dbReference type="Proteomes" id="UP000240476"/>
    </source>
</evidence>
<proteinExistence type="inferred from homology"/>
<evidence type="ECO:0000259" key="6">
    <source>
        <dbReference type="Pfam" id="PF13860"/>
    </source>
</evidence>
<reference evidence="12" key="1">
    <citation type="submission" date="2016-01" db="EMBL/GenBank/DDBJ databases">
        <authorList>
            <person name="Gamez R.M."/>
            <person name="Rodriguez F."/>
            <person name="Bernal J.F."/>
            <person name="Agarwala R."/>
            <person name="Landsman D."/>
            <person name="Marino-Ramirez L."/>
        </authorList>
    </citation>
    <scope>NUCLEOTIDE SEQUENCE [LARGE SCALE GENOMIC DNA]</scope>
    <source>
        <strain evidence="12">Ps006</strain>
    </source>
</reference>
<dbReference type="InterPro" id="IPR025963">
    <property type="entry name" value="FLgD_Tudor"/>
</dbReference>
<evidence type="ECO:0000259" key="7">
    <source>
        <dbReference type="Pfam" id="PF13861"/>
    </source>
</evidence>
<evidence type="ECO:0000256" key="1">
    <source>
        <dbReference type="ARBA" id="ARBA00010577"/>
    </source>
</evidence>
<accession>A0A0X7JZF6</accession>
<dbReference type="GO" id="GO:0044781">
    <property type="term" value="P:bacterial-type flagellum organization"/>
    <property type="evidence" value="ECO:0007669"/>
    <property type="project" value="UniProtKB-UniRule"/>
</dbReference>
<comment type="function">
    <text evidence="4 5">Required for flagellar hook formation. May act as a scaffolding protein.</text>
</comment>
<evidence type="ECO:0000313" key="11">
    <source>
        <dbReference type="EMBL" id="SEE90089.1"/>
    </source>
</evidence>
<keyword evidence="11" id="KW-0969">Cilium</keyword>
<evidence type="ECO:0000313" key="15">
    <source>
        <dbReference type="Proteomes" id="UP000423257"/>
    </source>
</evidence>
<dbReference type="Pfam" id="PF13860">
    <property type="entry name" value="FlgD_ig"/>
    <property type="match status" value="1"/>
</dbReference>
<dbReference type="NCBIfam" id="NF005176">
    <property type="entry name" value="PRK06655.1-1"/>
    <property type="match status" value="1"/>
</dbReference>
<dbReference type="InterPro" id="IPR005648">
    <property type="entry name" value="FlgD"/>
</dbReference>
<dbReference type="EMBL" id="FNUA01000002">
    <property type="protein sequence ID" value="SEE90089.1"/>
    <property type="molecule type" value="Genomic_DNA"/>
</dbReference>
<comment type="similarity">
    <text evidence="1 5">Belongs to the FlgD family.</text>
</comment>
<evidence type="ECO:0000256" key="4">
    <source>
        <dbReference type="ARBA" id="ARBA00024746"/>
    </source>
</evidence>
<feature type="domain" description="FlgD Tudor-like" evidence="7">
    <location>
        <begin position="101"/>
        <end position="239"/>
    </location>
</feature>
<dbReference type="GeneID" id="97920249"/>